<sequence length="156" mass="17471">MKETIYIGETIIEAIPASSTLKIGNSTQTLYEYSNTSDIQTTQSIDTSTWTEGTYAYVLNNNGTITINNITVIDPMKSADELSYAKTMVKEIDSIIENRAKNATTQITINNKTIVNDSIDSLYKLRALFVERINRLQKKNSSGIFKSITIMKKGRN</sequence>
<comment type="caution">
    <text evidence="1">The sequence shown here is derived from an EMBL/GenBank/DDBJ whole genome shotgun (WGS) entry which is preliminary data.</text>
</comment>
<dbReference type="AlphaFoldDB" id="A0A317PVP1"/>
<evidence type="ECO:0000313" key="1">
    <source>
        <dbReference type="EMBL" id="PWW04975.1"/>
    </source>
</evidence>
<gene>
    <name evidence="1" type="ORF">DES37_11471</name>
</gene>
<dbReference type="EMBL" id="QGTS01000014">
    <property type="protein sequence ID" value="PWW04975.1"/>
    <property type="molecule type" value="Genomic_DNA"/>
</dbReference>
<dbReference type="Proteomes" id="UP000246744">
    <property type="component" value="Unassembled WGS sequence"/>
</dbReference>
<proteinExistence type="predicted"/>
<protein>
    <submittedName>
        <fullName evidence="1">Putative repeat protein (TIGR01451 family)</fullName>
    </submittedName>
</protein>
<evidence type="ECO:0000313" key="2">
    <source>
        <dbReference type="Proteomes" id="UP000246744"/>
    </source>
</evidence>
<dbReference type="OrthoDB" id="6635272at2"/>
<accession>A0A317PVP1</accession>
<organism evidence="1 2">
    <name type="scientific">Mangrovibacter plantisponsor</name>
    <dbReference type="NCBI Taxonomy" id="451513"/>
    <lineage>
        <taxon>Bacteria</taxon>
        <taxon>Pseudomonadati</taxon>
        <taxon>Pseudomonadota</taxon>
        <taxon>Gammaproteobacteria</taxon>
        <taxon>Enterobacterales</taxon>
        <taxon>Enterobacteriaceae</taxon>
        <taxon>Mangrovibacter</taxon>
    </lineage>
</organism>
<name>A0A317PVP1_9ENTR</name>
<dbReference type="RefSeq" id="WP_110027528.1">
    <property type="nucleotide sequence ID" value="NZ_QGTS01000014.1"/>
</dbReference>
<keyword evidence="2" id="KW-1185">Reference proteome</keyword>
<reference evidence="1 2" key="1">
    <citation type="submission" date="2018-05" db="EMBL/GenBank/DDBJ databases">
        <title>Genomic Encyclopedia of Type Strains, Phase IV (KMG-IV): sequencing the most valuable type-strain genomes for metagenomic binning, comparative biology and taxonomic classification.</title>
        <authorList>
            <person name="Goeker M."/>
        </authorList>
    </citation>
    <scope>NUCLEOTIDE SEQUENCE [LARGE SCALE GENOMIC DNA]</scope>
    <source>
        <strain evidence="1 2">DSM 19579</strain>
    </source>
</reference>